<evidence type="ECO:0000256" key="6">
    <source>
        <dbReference type="ARBA" id="ARBA00022723"/>
    </source>
</evidence>
<dbReference type="MEROPS" id="M12.005"/>
<dbReference type="GO" id="GO:0004222">
    <property type="term" value="F:metalloendopeptidase activity"/>
    <property type="evidence" value="ECO:0007669"/>
    <property type="project" value="UniProtKB-UniRule"/>
</dbReference>
<dbReference type="InterPro" id="IPR049883">
    <property type="entry name" value="NOTCH1_EGF-like"/>
</dbReference>
<reference evidence="24" key="2">
    <citation type="submission" date="2014-03" db="EMBL/GenBank/DDBJ databases">
        <authorList>
            <person name="Genoscope - CEA"/>
        </authorList>
    </citation>
    <scope>NUCLEOTIDE SEQUENCE</scope>
</reference>
<dbReference type="Pfam" id="PF00431">
    <property type="entry name" value="CUB"/>
    <property type="match status" value="4"/>
</dbReference>
<feature type="binding site" evidence="17 19">
    <location>
        <position position="202"/>
    </location>
    <ligand>
        <name>Zn(2+)</name>
        <dbReference type="ChEBI" id="CHEBI:29105"/>
        <note>catalytic</note>
    </ligand>
</feature>
<feature type="chain" id="PRO_5005102561" description="Metalloendopeptidase" evidence="20">
    <location>
        <begin position="17"/>
        <end position="820"/>
    </location>
</feature>
<feature type="domain" description="CUB" evidence="22">
    <location>
        <begin position="425"/>
        <end position="537"/>
    </location>
</feature>
<keyword evidence="14 19" id="KW-1015">Disulfide bond</keyword>
<gene>
    <name evidence="24" type="ORF">GSONMT00068403001</name>
</gene>
<evidence type="ECO:0000256" key="5">
    <source>
        <dbReference type="ARBA" id="ARBA00022670"/>
    </source>
</evidence>
<dbReference type="Pfam" id="PF07645">
    <property type="entry name" value="EGF_CA"/>
    <property type="match status" value="1"/>
</dbReference>
<dbReference type="FunFam" id="3.40.390.10:FF:000030">
    <property type="entry name" value="Metalloendopeptidase"/>
    <property type="match status" value="1"/>
</dbReference>
<dbReference type="PROSITE" id="PS51864">
    <property type="entry name" value="ASTACIN"/>
    <property type="match status" value="1"/>
</dbReference>
<dbReference type="InterPro" id="IPR024079">
    <property type="entry name" value="MetalloPept_cat_dom_sf"/>
</dbReference>
<dbReference type="InterPro" id="IPR034036">
    <property type="entry name" value="ZnMP_TLD/BMP1"/>
</dbReference>
<reference evidence="24" key="1">
    <citation type="journal article" date="2014" name="Nat. Commun.">
        <title>The rainbow trout genome provides novel insights into evolution after whole-genome duplication in vertebrates.</title>
        <authorList>
            <person name="Berthelot C."/>
            <person name="Brunet F."/>
            <person name="Chalopin D."/>
            <person name="Juanchich A."/>
            <person name="Bernard M."/>
            <person name="Noel B."/>
            <person name="Bento P."/>
            <person name="Da Silva C."/>
            <person name="Labadie K."/>
            <person name="Alberti A."/>
            <person name="Aury J.M."/>
            <person name="Louis A."/>
            <person name="Dehais P."/>
            <person name="Bardou P."/>
            <person name="Montfort J."/>
            <person name="Klopp C."/>
            <person name="Cabau C."/>
            <person name="Gaspin C."/>
            <person name="Thorgaard G.H."/>
            <person name="Boussaha M."/>
            <person name="Quillet E."/>
            <person name="Guyomard R."/>
            <person name="Galiana D."/>
            <person name="Bobe J."/>
            <person name="Volff J.N."/>
            <person name="Genet C."/>
            <person name="Wincker P."/>
            <person name="Jaillon O."/>
            <person name="Roest Crollius H."/>
            <person name="Guiguen Y."/>
        </authorList>
    </citation>
    <scope>NUCLEOTIDE SEQUENCE [LARGE SCALE GENOMIC DNA]</scope>
</reference>
<evidence type="ECO:0000256" key="10">
    <source>
        <dbReference type="ARBA" id="ARBA00022833"/>
    </source>
</evidence>
<dbReference type="FunFam" id="2.60.120.290:FF:000013">
    <property type="entry name" value="Membrane frizzled-related protein"/>
    <property type="match status" value="2"/>
</dbReference>
<evidence type="ECO:0000256" key="15">
    <source>
        <dbReference type="ARBA" id="ARBA00023180"/>
    </source>
</evidence>
<comment type="caution">
    <text evidence="18">Lacks conserved residue(s) required for the propagation of feature annotation.</text>
</comment>
<feature type="domain" description="CUB" evidence="22">
    <location>
        <begin position="581"/>
        <end position="693"/>
    </location>
</feature>
<keyword evidence="2" id="KW-0217">Developmental protein</keyword>
<feature type="binding site" evidence="17 19">
    <location>
        <position position="206"/>
    </location>
    <ligand>
        <name>Zn(2+)</name>
        <dbReference type="ChEBI" id="CHEBI:29105"/>
        <note>catalytic</note>
    </ligand>
</feature>
<feature type="binding site" evidence="17 19">
    <location>
        <position position="212"/>
    </location>
    <ligand>
        <name>Zn(2+)</name>
        <dbReference type="ChEBI" id="CHEBI:29105"/>
        <note>catalytic</note>
    </ligand>
</feature>
<keyword evidence="13" id="KW-0865">Zymogen</keyword>
<evidence type="ECO:0000256" key="1">
    <source>
        <dbReference type="ARBA" id="ARBA00004613"/>
    </source>
</evidence>
<keyword evidence="6 17" id="KW-0479">Metal-binding</keyword>
<dbReference type="InterPro" id="IPR000859">
    <property type="entry name" value="CUB_dom"/>
</dbReference>
<dbReference type="InterPro" id="IPR001881">
    <property type="entry name" value="EGF-like_Ca-bd_dom"/>
</dbReference>
<feature type="active site" evidence="16 19">
    <location>
        <position position="203"/>
    </location>
</feature>
<keyword evidence="11" id="KW-0106">Calcium</keyword>
<dbReference type="PIRSF" id="PIRSF001199">
    <property type="entry name" value="BMP_1/tolloid-like"/>
    <property type="match status" value="1"/>
</dbReference>
<evidence type="ECO:0000256" key="18">
    <source>
        <dbReference type="PROSITE-ProRule" id="PRU00059"/>
    </source>
</evidence>
<dbReference type="InterPro" id="IPR000152">
    <property type="entry name" value="EGF-type_Asp/Asn_hydroxyl_site"/>
</dbReference>
<evidence type="ECO:0000256" key="8">
    <source>
        <dbReference type="ARBA" id="ARBA00022737"/>
    </source>
</evidence>
<evidence type="ECO:0000256" key="16">
    <source>
        <dbReference type="PIRSR" id="PIRSR001199-1"/>
    </source>
</evidence>
<dbReference type="PANTHER" id="PTHR24251">
    <property type="entry name" value="OVOCHYMASE-RELATED"/>
    <property type="match status" value="1"/>
</dbReference>
<dbReference type="InterPro" id="IPR006026">
    <property type="entry name" value="Peptidase_Metallo"/>
</dbReference>
<keyword evidence="12 19" id="KW-0482">Metalloprotease</keyword>
<keyword evidence="3" id="KW-0964">Secreted</keyword>
<dbReference type="InterPro" id="IPR015446">
    <property type="entry name" value="BMP_1/tolloid-like"/>
</dbReference>
<dbReference type="InterPro" id="IPR018097">
    <property type="entry name" value="EGF_Ca-bd_CS"/>
</dbReference>
<dbReference type="Gene3D" id="3.40.390.10">
    <property type="entry name" value="Collagenase (Catalytic Domain)"/>
    <property type="match status" value="1"/>
</dbReference>
<evidence type="ECO:0000256" key="7">
    <source>
        <dbReference type="ARBA" id="ARBA00022729"/>
    </source>
</evidence>
<dbReference type="GO" id="GO:0005509">
    <property type="term" value="F:calcium ion binding"/>
    <property type="evidence" value="ECO:0007669"/>
    <property type="project" value="InterPro"/>
</dbReference>
<evidence type="ECO:0000259" key="22">
    <source>
        <dbReference type="PROSITE" id="PS01180"/>
    </source>
</evidence>
<dbReference type="EMBL" id="FR904279">
    <property type="protein sequence ID" value="CDQ57091.1"/>
    <property type="molecule type" value="Genomic_DNA"/>
</dbReference>
<dbReference type="SMART" id="SM00235">
    <property type="entry name" value="ZnMc"/>
    <property type="match status" value="1"/>
</dbReference>
<evidence type="ECO:0000256" key="4">
    <source>
        <dbReference type="ARBA" id="ARBA00022536"/>
    </source>
</evidence>
<keyword evidence="7 20" id="KW-0732">Signal</keyword>
<dbReference type="SMART" id="SM00181">
    <property type="entry name" value="EGF"/>
    <property type="match status" value="1"/>
</dbReference>
<feature type="domain" description="CUB" evidence="22">
    <location>
        <begin position="311"/>
        <end position="423"/>
    </location>
</feature>
<feature type="domain" description="CUB" evidence="22">
    <location>
        <begin position="694"/>
        <end position="810"/>
    </location>
</feature>
<dbReference type="InterPro" id="IPR000742">
    <property type="entry name" value="EGF"/>
</dbReference>
<dbReference type="Proteomes" id="UP000193380">
    <property type="component" value="Unassembled WGS sequence"/>
</dbReference>
<dbReference type="CDD" id="cd04281">
    <property type="entry name" value="ZnMc_BMP1_TLD"/>
    <property type="match status" value="1"/>
</dbReference>
<dbReference type="AlphaFoldDB" id="A0A060VQI6"/>
<dbReference type="FunFam" id="2.10.25.10:FF:000022">
    <property type="entry name" value="Metalloendopeptidase"/>
    <property type="match status" value="1"/>
</dbReference>
<dbReference type="SMART" id="SM00042">
    <property type="entry name" value="CUB"/>
    <property type="match status" value="4"/>
</dbReference>
<feature type="domain" description="Peptidase M12A" evidence="23">
    <location>
        <begin position="110"/>
        <end position="309"/>
    </location>
</feature>
<evidence type="ECO:0000256" key="19">
    <source>
        <dbReference type="PROSITE-ProRule" id="PRU01211"/>
    </source>
</evidence>
<organism evidence="24 25">
    <name type="scientific">Oncorhynchus mykiss</name>
    <name type="common">Rainbow trout</name>
    <name type="synonym">Salmo gairdneri</name>
    <dbReference type="NCBI Taxonomy" id="8022"/>
    <lineage>
        <taxon>Eukaryota</taxon>
        <taxon>Metazoa</taxon>
        <taxon>Chordata</taxon>
        <taxon>Craniata</taxon>
        <taxon>Vertebrata</taxon>
        <taxon>Euteleostomi</taxon>
        <taxon>Actinopterygii</taxon>
        <taxon>Neopterygii</taxon>
        <taxon>Teleostei</taxon>
        <taxon>Protacanthopterygii</taxon>
        <taxon>Salmoniformes</taxon>
        <taxon>Salmonidae</taxon>
        <taxon>Salmoninae</taxon>
        <taxon>Oncorhynchus</taxon>
    </lineage>
</organism>
<dbReference type="PANTHER" id="PTHR24251:SF53">
    <property type="entry name" value="BONE MORPHOGENETIC PROTEIN 1"/>
    <property type="match status" value="1"/>
</dbReference>
<evidence type="ECO:0000256" key="20">
    <source>
        <dbReference type="RuleBase" id="RU361183"/>
    </source>
</evidence>
<sequence length="820" mass="92075">MPSYLLLLSGLRVLLTVDLDVETSNFIDLSAPEVIDYKDPCKAAAFLGDIALDEEDLRMFKVDRILDVIQRSIQTFNDTDAVNGSLSSESSRNDMSPDSHGQGFRRRRRAATSRPERVWPDGVIPYVISGNFSGSQRAIFRQAMRHWEKHTCVTFIERTTEESYIVFTYRPCGCCSYVGRRGGGPQAISIGKNCDKFGIVVHELGHVIGFWHEHTRPDRDEHVSIIRDNIQAGQEYNFLKMEPGEVDSLGEVYDFDSIMHYARNTFSRGIFLDTILPRYDVNGVRPPIGQRTRLSKGDITQARKLYKCTRCGDSLQDSSGNFSSPGYPNGYAAYVHCIWRISVTPGEKIILNITAMDLYRSHLCWYDHVEVRDGFGRKAPLKGRYCGDSLPGPIVSTDSRLWIEFRSSSNWVGKGFSAVYEAAACGGFITKLNGSINTPGWPKEYPPNKNCVWQLVAPTHYHITLLFDVFETEGNDVCKYDYVEVRSGLTADSRLHGKYCGTEKPETVTSQYNNMRIEFKSDNTVSKKGFKAQFFSDKDECSKENGGCQQECVNTFGSYSCQCRSGFVLHDNKHDCKEAGCDHVVSNVLGTITSPNWPDKYPSKKACTWALSTTPGHRIKIVFNEIDMEAHLECAYDHLEIYDGQDGRAPSLGRFCGIKKPSPVISSGNEMFMRFFSDNSVQKRGFEASHSAECGGSLKAEVKTKDLYSHAQFGDNNYPGASDCQWVVSAEKGYGVELIFQTFEIEEEADCGYDYIELFDGADVKAPRLGRYCGSGPPEEIYSAGDAIVIKFHSDDTINKKGFHVRYTSTKFQDTLHTSK</sequence>
<dbReference type="PRINTS" id="PR00480">
    <property type="entry name" value="ASTACIN"/>
</dbReference>
<evidence type="ECO:0000259" key="23">
    <source>
        <dbReference type="PROSITE" id="PS51864"/>
    </source>
</evidence>
<proteinExistence type="predicted"/>
<dbReference type="InterPro" id="IPR001506">
    <property type="entry name" value="Peptidase_M12A"/>
</dbReference>
<dbReference type="Gene3D" id="2.10.25.10">
    <property type="entry name" value="Laminin"/>
    <property type="match status" value="1"/>
</dbReference>
<evidence type="ECO:0000256" key="14">
    <source>
        <dbReference type="ARBA" id="ARBA00023157"/>
    </source>
</evidence>
<keyword evidence="5 19" id="KW-0645">Protease</keyword>
<feature type="disulfide bond" evidence="19">
    <location>
        <begin position="172"/>
        <end position="194"/>
    </location>
</feature>
<dbReference type="STRING" id="8022.A0A060VQI6"/>
<name>A0A060VQI6_ONCMY</name>
<dbReference type="Gene3D" id="2.60.120.290">
    <property type="entry name" value="Spermadhesin, CUB domain"/>
    <property type="match status" value="4"/>
</dbReference>
<feature type="disulfide bond" evidence="19">
    <location>
        <begin position="174"/>
        <end position="175"/>
    </location>
</feature>
<protein>
    <recommendedName>
        <fullName evidence="20">Metalloendopeptidase</fullName>
        <ecNumber evidence="20">3.4.24.-</ecNumber>
    </recommendedName>
</protein>
<dbReference type="SMART" id="SM00179">
    <property type="entry name" value="EGF_CA"/>
    <property type="match status" value="1"/>
</dbReference>
<dbReference type="GO" id="GO:0008270">
    <property type="term" value="F:zinc ion binding"/>
    <property type="evidence" value="ECO:0007669"/>
    <property type="project" value="UniProtKB-UniRule"/>
</dbReference>
<accession>A0A060VQI6</accession>
<dbReference type="GO" id="GO:0006508">
    <property type="term" value="P:proteolysis"/>
    <property type="evidence" value="ECO:0007669"/>
    <property type="project" value="UniProtKB-KW"/>
</dbReference>
<dbReference type="CDD" id="cd00041">
    <property type="entry name" value="CUB"/>
    <property type="match status" value="4"/>
</dbReference>
<evidence type="ECO:0000256" key="13">
    <source>
        <dbReference type="ARBA" id="ARBA00023145"/>
    </source>
</evidence>
<dbReference type="GO" id="GO:0005576">
    <property type="term" value="C:extracellular region"/>
    <property type="evidence" value="ECO:0007669"/>
    <property type="project" value="UniProtKB-SubCell"/>
</dbReference>
<dbReference type="PROSITE" id="PS01180">
    <property type="entry name" value="CUB"/>
    <property type="match status" value="4"/>
</dbReference>
<keyword evidence="4" id="KW-0245">EGF-like domain</keyword>
<feature type="region of interest" description="Disordered" evidence="21">
    <location>
        <begin position="82"/>
        <end position="113"/>
    </location>
</feature>
<dbReference type="PROSITE" id="PS00010">
    <property type="entry name" value="ASX_HYDROXYL"/>
    <property type="match status" value="1"/>
</dbReference>
<evidence type="ECO:0000313" key="24">
    <source>
        <dbReference type="EMBL" id="CDQ57091.1"/>
    </source>
</evidence>
<evidence type="ECO:0000256" key="3">
    <source>
        <dbReference type="ARBA" id="ARBA00022525"/>
    </source>
</evidence>
<dbReference type="SUPFAM" id="SSF49854">
    <property type="entry name" value="Spermadhesin, CUB domain"/>
    <property type="match status" value="4"/>
</dbReference>
<dbReference type="PROSITE" id="PS01186">
    <property type="entry name" value="EGF_2"/>
    <property type="match status" value="1"/>
</dbReference>
<dbReference type="Pfam" id="PF01400">
    <property type="entry name" value="Astacin"/>
    <property type="match status" value="1"/>
</dbReference>
<dbReference type="FunFam" id="2.60.120.290:FF:000009">
    <property type="entry name" value="Metalloendopeptidase"/>
    <property type="match status" value="1"/>
</dbReference>
<evidence type="ECO:0000256" key="9">
    <source>
        <dbReference type="ARBA" id="ARBA00022801"/>
    </source>
</evidence>
<keyword evidence="10 17" id="KW-0862">Zinc</keyword>
<dbReference type="FunFam" id="2.60.120.290:FF:000014">
    <property type="entry name" value="Metalloendopeptidase"/>
    <property type="match status" value="1"/>
</dbReference>
<dbReference type="EC" id="3.4.24.-" evidence="20"/>
<comment type="subcellular location">
    <subcellularLocation>
        <location evidence="1">Secreted</location>
    </subcellularLocation>
</comment>
<keyword evidence="9 19" id="KW-0378">Hydrolase</keyword>
<feature type="signal peptide" evidence="20">
    <location>
        <begin position="1"/>
        <end position="16"/>
    </location>
</feature>
<keyword evidence="8" id="KW-0677">Repeat</keyword>
<dbReference type="SUPFAM" id="SSF55486">
    <property type="entry name" value="Metalloproteases ('zincins'), catalytic domain"/>
    <property type="match status" value="1"/>
</dbReference>
<dbReference type="PaxDb" id="8022-A0A060VQI6"/>
<dbReference type="InterPro" id="IPR035914">
    <property type="entry name" value="Sperma_CUB_dom_sf"/>
</dbReference>
<evidence type="ECO:0000313" key="25">
    <source>
        <dbReference type="Proteomes" id="UP000193380"/>
    </source>
</evidence>
<evidence type="ECO:0000256" key="11">
    <source>
        <dbReference type="ARBA" id="ARBA00022837"/>
    </source>
</evidence>
<evidence type="ECO:0000256" key="17">
    <source>
        <dbReference type="PIRSR" id="PIRSR001199-2"/>
    </source>
</evidence>
<keyword evidence="15" id="KW-0325">Glycoprotein</keyword>
<dbReference type="PROSITE" id="PS01187">
    <property type="entry name" value="EGF_CA"/>
    <property type="match status" value="1"/>
</dbReference>
<evidence type="ECO:0000256" key="21">
    <source>
        <dbReference type="SAM" id="MobiDB-lite"/>
    </source>
</evidence>
<dbReference type="SUPFAM" id="SSF57196">
    <property type="entry name" value="EGF/Laminin"/>
    <property type="match status" value="1"/>
</dbReference>
<evidence type="ECO:0000256" key="2">
    <source>
        <dbReference type="ARBA" id="ARBA00022473"/>
    </source>
</evidence>
<evidence type="ECO:0000256" key="12">
    <source>
        <dbReference type="ARBA" id="ARBA00023049"/>
    </source>
</evidence>
<comment type="cofactor">
    <cofactor evidence="19 20">
        <name>Zn(2+)</name>
        <dbReference type="ChEBI" id="CHEBI:29105"/>
    </cofactor>
    <text evidence="19 20">Binds 1 zinc ion per subunit.</text>
</comment>